<dbReference type="Proteomes" id="UP000050741">
    <property type="component" value="Unassembled WGS sequence"/>
</dbReference>
<accession>A0A183C6Y2</accession>
<reference evidence="3" key="3">
    <citation type="submission" date="2016-06" db="UniProtKB">
        <authorList>
            <consortium name="WormBaseParasite"/>
        </authorList>
    </citation>
    <scope>IDENTIFICATION</scope>
</reference>
<evidence type="ECO:0000313" key="3">
    <source>
        <dbReference type="WBParaSite" id="GPLIN_000862800"/>
    </source>
</evidence>
<evidence type="ECO:0000256" key="1">
    <source>
        <dbReference type="SAM" id="MobiDB-lite"/>
    </source>
</evidence>
<evidence type="ECO:0000313" key="2">
    <source>
        <dbReference type="Proteomes" id="UP000050741"/>
    </source>
</evidence>
<reference evidence="2" key="2">
    <citation type="submission" date="2014-05" db="EMBL/GenBank/DDBJ databases">
        <title>The genome and life-stage specific transcriptomes of Globodera pallida elucidate key aspects of plant parasitism by a cyst nematode.</title>
        <authorList>
            <person name="Cotton J.A."/>
            <person name="Lilley C.J."/>
            <person name="Jones L.M."/>
            <person name="Kikuchi T."/>
            <person name="Reid A.J."/>
            <person name="Thorpe P."/>
            <person name="Tsai I.J."/>
            <person name="Beasley H."/>
            <person name="Blok V."/>
            <person name="Cock P.J.A."/>
            <person name="Van den Akker S.E."/>
            <person name="Holroyd N."/>
            <person name="Hunt M."/>
            <person name="Mantelin S."/>
            <person name="Naghra H."/>
            <person name="Pain A."/>
            <person name="Palomares-Rius J.E."/>
            <person name="Zarowiecki M."/>
            <person name="Berriman M."/>
            <person name="Jones J.T."/>
            <person name="Urwin P.E."/>
        </authorList>
    </citation>
    <scope>NUCLEOTIDE SEQUENCE [LARGE SCALE GENOMIC DNA]</scope>
    <source>
        <strain evidence="2">Lindley</strain>
    </source>
</reference>
<dbReference type="AlphaFoldDB" id="A0A183C6Y2"/>
<sequence>MVKLADAPCTPVSAVFDTLEQPTILLDYLDTLSQSICVMATEHSANKLFERQFELVNQLSDAMANEVIESVLRLASSTIEEPSKNAIDEAAHSLLDVVAHSVEQNEKKLEIDVSLKELHSVDLKSISMDQLETGDHNCYTILVEERAERRMTEEAINFVPTTLTTMRNGGGFGGLSSKSSSFSSTNGSAACPNSAGVVAVAHRESFESGSTSGADSEPSSSDSVDVGAAKMPFGIVPTEKEQLLDIGSPKEEQMFDIVPKVLDIVPKEEQILDIEYCSVVSCVKGESVTMSWGCKDHDNCTEIADRASIGNDTCRCKMGKKGVNLSNEKLSFPPEAPAVTTEGK</sequence>
<feature type="region of interest" description="Disordered" evidence="1">
    <location>
        <begin position="206"/>
        <end position="226"/>
    </location>
</feature>
<protein>
    <submittedName>
        <fullName evidence="3">GPS domain-containing protein</fullName>
    </submittedName>
</protein>
<reference evidence="2" key="1">
    <citation type="submission" date="2013-12" db="EMBL/GenBank/DDBJ databases">
        <authorList>
            <person name="Aslett M."/>
        </authorList>
    </citation>
    <scope>NUCLEOTIDE SEQUENCE [LARGE SCALE GENOMIC DNA]</scope>
    <source>
        <strain evidence="2">Lindley</strain>
    </source>
</reference>
<feature type="compositionally biased region" description="Low complexity" evidence="1">
    <location>
        <begin position="208"/>
        <end position="226"/>
    </location>
</feature>
<keyword evidence="2" id="KW-1185">Reference proteome</keyword>
<name>A0A183C6Y2_GLOPA</name>
<organism evidence="2 3">
    <name type="scientific">Globodera pallida</name>
    <name type="common">Potato cyst nematode worm</name>
    <name type="synonym">Heterodera pallida</name>
    <dbReference type="NCBI Taxonomy" id="36090"/>
    <lineage>
        <taxon>Eukaryota</taxon>
        <taxon>Metazoa</taxon>
        <taxon>Ecdysozoa</taxon>
        <taxon>Nematoda</taxon>
        <taxon>Chromadorea</taxon>
        <taxon>Rhabditida</taxon>
        <taxon>Tylenchina</taxon>
        <taxon>Tylenchomorpha</taxon>
        <taxon>Tylenchoidea</taxon>
        <taxon>Heteroderidae</taxon>
        <taxon>Heteroderinae</taxon>
        <taxon>Globodera</taxon>
    </lineage>
</organism>
<proteinExistence type="predicted"/>
<dbReference type="WBParaSite" id="GPLIN_000862800">
    <property type="protein sequence ID" value="GPLIN_000862800"/>
    <property type="gene ID" value="GPLIN_000862800"/>
</dbReference>